<sequence>MQNYSQAINIHQIIEEESIDTYFQPLVSAKMRSIVGLEALTRGFCQPSGEIIMPNLLFKLAEENNLTLELDRLCRKKALEKFRQVFSQNNEMLLFLNFDTSIIDLGVVGSGYLQRQVKHAGINPCNIVLEIIESKVNDIGALQNFINAHKELGFLFALDDIGCGYSNLDRIAFVKPDLIKADRALVDNINQDYYKQEVLKSLVNLSQKIGALVVAEGVEKKEETIMALELGVDMLQGFYFAKPTSKTTCSAELYTRIAEVSSNFKNHMIEQMHAKRQLHRNYDLLIKKFCDKLSELTIDEFDSLLQRVVNSQSNLECIYILDEAGIQASDTFCNQDNLTRRQGPFFKPAPKGTDHSLKEYYYLLAHTGLSKYTTEPYISLASGNLCITKSTFFQSYDCKNYILCIDGNSPV</sequence>
<dbReference type="RefSeq" id="WP_092471027.1">
    <property type="nucleotide sequence ID" value="NZ_FOOX01000006.1"/>
</dbReference>
<dbReference type="PANTHER" id="PTHR33121:SF76">
    <property type="entry name" value="SIGNALING PROTEIN"/>
    <property type="match status" value="1"/>
</dbReference>
<dbReference type="SUPFAM" id="SSF103190">
    <property type="entry name" value="Sensory domain-like"/>
    <property type="match status" value="1"/>
</dbReference>
<dbReference type="SMART" id="SM00052">
    <property type="entry name" value="EAL"/>
    <property type="match status" value="1"/>
</dbReference>
<dbReference type="EMBL" id="FOOX01000006">
    <property type="protein sequence ID" value="SFG53777.1"/>
    <property type="molecule type" value="Genomic_DNA"/>
</dbReference>
<dbReference type="Gene3D" id="3.20.20.450">
    <property type="entry name" value="EAL domain"/>
    <property type="match status" value="1"/>
</dbReference>
<dbReference type="CDD" id="cd01948">
    <property type="entry name" value="EAL"/>
    <property type="match status" value="1"/>
</dbReference>
<feature type="domain" description="EAL" evidence="1">
    <location>
        <begin position="3"/>
        <end position="257"/>
    </location>
</feature>
<dbReference type="GO" id="GO:0071111">
    <property type="term" value="F:cyclic-guanylate-specific phosphodiesterase activity"/>
    <property type="evidence" value="ECO:0007669"/>
    <property type="project" value="InterPro"/>
</dbReference>
<dbReference type="OrthoDB" id="9813903at2"/>
<dbReference type="InterPro" id="IPR050706">
    <property type="entry name" value="Cyclic-di-GMP_PDE-like"/>
</dbReference>
<dbReference type="PANTHER" id="PTHR33121">
    <property type="entry name" value="CYCLIC DI-GMP PHOSPHODIESTERASE PDEF"/>
    <property type="match status" value="1"/>
</dbReference>
<evidence type="ECO:0000313" key="2">
    <source>
        <dbReference type="EMBL" id="SFG53777.1"/>
    </source>
</evidence>
<protein>
    <submittedName>
        <fullName evidence="2">EAL domain, c-di-GMP-specific phosphodiesterase class I (Or its enzymatically inactive variant)</fullName>
    </submittedName>
</protein>
<gene>
    <name evidence="2" type="ORF">SAMN05660649_01902</name>
</gene>
<organism evidence="2 3">
    <name type="scientific">Desulfotruncus arcticus DSM 17038</name>
    <dbReference type="NCBI Taxonomy" id="1121424"/>
    <lineage>
        <taxon>Bacteria</taxon>
        <taxon>Bacillati</taxon>
        <taxon>Bacillota</taxon>
        <taxon>Clostridia</taxon>
        <taxon>Eubacteriales</taxon>
        <taxon>Desulfallaceae</taxon>
        <taxon>Desulfotruncus</taxon>
    </lineage>
</organism>
<dbReference type="InterPro" id="IPR029151">
    <property type="entry name" value="Sensor-like_sf"/>
</dbReference>
<dbReference type="AlphaFoldDB" id="A0A1I2SS92"/>
<name>A0A1I2SS92_9FIRM</name>
<evidence type="ECO:0000259" key="1">
    <source>
        <dbReference type="PROSITE" id="PS50883"/>
    </source>
</evidence>
<dbReference type="Gene3D" id="3.30.450.20">
    <property type="entry name" value="PAS domain"/>
    <property type="match status" value="1"/>
</dbReference>
<dbReference type="CDD" id="cd18773">
    <property type="entry name" value="PDC1_HK_sensor"/>
    <property type="match status" value="1"/>
</dbReference>
<dbReference type="InterPro" id="IPR035919">
    <property type="entry name" value="EAL_sf"/>
</dbReference>
<dbReference type="STRING" id="341036.SAMN05660649_01902"/>
<dbReference type="InterPro" id="IPR001633">
    <property type="entry name" value="EAL_dom"/>
</dbReference>
<evidence type="ECO:0000313" key="3">
    <source>
        <dbReference type="Proteomes" id="UP000199337"/>
    </source>
</evidence>
<dbReference type="Proteomes" id="UP000199337">
    <property type="component" value="Unassembled WGS sequence"/>
</dbReference>
<accession>A0A1I2SS92</accession>
<keyword evidence="3" id="KW-1185">Reference proteome</keyword>
<dbReference type="Pfam" id="PF00563">
    <property type="entry name" value="EAL"/>
    <property type="match status" value="1"/>
</dbReference>
<reference evidence="3" key="1">
    <citation type="submission" date="2016-10" db="EMBL/GenBank/DDBJ databases">
        <authorList>
            <person name="Varghese N."/>
            <person name="Submissions S."/>
        </authorList>
    </citation>
    <scope>NUCLEOTIDE SEQUENCE [LARGE SCALE GENOMIC DNA]</scope>
    <source>
        <strain evidence="3">DSM 17038</strain>
    </source>
</reference>
<dbReference type="SUPFAM" id="SSF141868">
    <property type="entry name" value="EAL domain-like"/>
    <property type="match status" value="1"/>
</dbReference>
<dbReference type="PROSITE" id="PS50883">
    <property type="entry name" value="EAL"/>
    <property type="match status" value="1"/>
</dbReference>
<proteinExistence type="predicted"/>